<keyword evidence="1" id="KW-0472">Membrane</keyword>
<proteinExistence type="predicted"/>
<name>A0A2S5CLP7_9GAMM</name>
<dbReference type="AlphaFoldDB" id="A0A2S5CLP7"/>
<sequence length="111" mass="12155">MSQIEAYSLGVKVAFWCLWLLCAVFLLPFAYVMIYMICASLMPIGIKSAFAINWPIGSWPLFLILAEIIILFRSASQFLNKAKPASLLIKNMALTAFGAPFIAFGGCIIAG</sequence>
<comment type="caution">
    <text evidence="2">The sequence shown here is derived from an EMBL/GenBank/DDBJ whole genome shotgun (WGS) entry which is preliminary data.</text>
</comment>
<evidence type="ECO:0000313" key="3">
    <source>
        <dbReference type="Proteomes" id="UP000237423"/>
    </source>
</evidence>
<organism evidence="2 3">
    <name type="scientific">Methylovulum psychrotolerans</name>
    <dbReference type="NCBI Taxonomy" id="1704499"/>
    <lineage>
        <taxon>Bacteria</taxon>
        <taxon>Pseudomonadati</taxon>
        <taxon>Pseudomonadota</taxon>
        <taxon>Gammaproteobacteria</taxon>
        <taxon>Methylococcales</taxon>
        <taxon>Methylococcaceae</taxon>
        <taxon>Methylovulum</taxon>
    </lineage>
</organism>
<gene>
    <name evidence="2" type="ORF">AADEFJLK_02617</name>
</gene>
<keyword evidence="1" id="KW-1133">Transmembrane helix</keyword>
<accession>A0A2S5CLP7</accession>
<dbReference type="EMBL" id="PGFZ01000005">
    <property type="protein sequence ID" value="POZ51743.1"/>
    <property type="molecule type" value="Genomic_DNA"/>
</dbReference>
<dbReference type="Proteomes" id="UP000237423">
    <property type="component" value="Unassembled WGS sequence"/>
</dbReference>
<dbReference type="RefSeq" id="WP_146054590.1">
    <property type="nucleotide sequence ID" value="NZ_PGFZ01000005.1"/>
</dbReference>
<keyword evidence="1" id="KW-0812">Transmembrane</keyword>
<evidence type="ECO:0000313" key="2">
    <source>
        <dbReference type="EMBL" id="POZ51743.1"/>
    </source>
</evidence>
<protein>
    <submittedName>
        <fullName evidence="2">Uncharacterized protein</fullName>
    </submittedName>
</protein>
<reference evidence="2 3" key="1">
    <citation type="submission" date="2017-11" db="EMBL/GenBank/DDBJ databases">
        <title>Draft Genome Sequence of Methylobacter psychrotolerans Sph1T, an Obligate Methanotroph from Low-Temperature Environments.</title>
        <authorList>
            <person name="Oshkin I.Y."/>
            <person name="Miroshnikov K."/>
            <person name="Belova S.E."/>
            <person name="Korzhenkov A."/>
            <person name="Toshchakov S.V."/>
            <person name="Dedysh S.N."/>
        </authorList>
    </citation>
    <scope>NUCLEOTIDE SEQUENCE [LARGE SCALE GENOMIC DNA]</scope>
    <source>
        <strain evidence="2 3">Sph1</strain>
    </source>
</reference>
<evidence type="ECO:0000256" key="1">
    <source>
        <dbReference type="SAM" id="Phobius"/>
    </source>
</evidence>
<feature type="transmembrane region" description="Helical" evidence="1">
    <location>
        <begin position="13"/>
        <end position="38"/>
    </location>
</feature>
<feature type="transmembrane region" description="Helical" evidence="1">
    <location>
        <begin position="92"/>
        <end position="110"/>
    </location>
</feature>
<feature type="transmembrane region" description="Helical" evidence="1">
    <location>
        <begin position="50"/>
        <end position="72"/>
    </location>
</feature>